<evidence type="ECO:0000313" key="7">
    <source>
        <dbReference type="Proteomes" id="UP000077069"/>
    </source>
</evidence>
<keyword evidence="4" id="KW-0732">Signal</keyword>
<feature type="active site" description="Proton acceptor" evidence="2">
    <location>
        <position position="593"/>
    </location>
</feature>
<feature type="domain" description="Glucose-methanol-choline oxidoreductase N-terminal" evidence="5">
    <location>
        <begin position="294"/>
        <end position="308"/>
    </location>
</feature>
<evidence type="ECO:0000256" key="4">
    <source>
        <dbReference type="SAM" id="SignalP"/>
    </source>
</evidence>
<proteinExistence type="inferred from homology"/>
<dbReference type="STRING" id="1460663.A0A177CEI0"/>
<dbReference type="SUPFAM" id="SSF54373">
    <property type="entry name" value="FAD-linked reductases, C-terminal domain"/>
    <property type="match status" value="1"/>
</dbReference>
<dbReference type="AlphaFoldDB" id="A0A177CEI0"/>
<dbReference type="InterPro" id="IPR007867">
    <property type="entry name" value="GMC_OxRtase_C"/>
</dbReference>
<comment type="similarity">
    <text evidence="1">Belongs to the GMC oxidoreductase family.</text>
</comment>
<dbReference type="SUPFAM" id="SSF51905">
    <property type="entry name" value="FAD/NAD(P)-binding domain"/>
    <property type="match status" value="1"/>
</dbReference>
<reference evidence="6 7" key="1">
    <citation type="submission" date="2016-05" db="EMBL/GenBank/DDBJ databases">
        <title>Comparative analysis of secretome profiles of manganese(II)-oxidizing ascomycete fungi.</title>
        <authorList>
            <consortium name="DOE Joint Genome Institute"/>
            <person name="Zeiner C.A."/>
            <person name="Purvine S.O."/>
            <person name="Zink E.M."/>
            <person name="Wu S."/>
            <person name="Pasa-Tolic L."/>
            <person name="Chaput D.L."/>
            <person name="Haridas S."/>
            <person name="Grigoriev I.V."/>
            <person name="Santelli C.M."/>
            <person name="Hansel C.M."/>
        </authorList>
    </citation>
    <scope>NUCLEOTIDE SEQUENCE [LARGE SCALE GENOMIC DNA]</scope>
    <source>
        <strain evidence="6 7">AP3s5-JAC2a</strain>
    </source>
</reference>
<evidence type="ECO:0000256" key="1">
    <source>
        <dbReference type="ARBA" id="ARBA00010790"/>
    </source>
</evidence>
<dbReference type="EMBL" id="KV441552">
    <property type="protein sequence ID" value="OAG05716.1"/>
    <property type="molecule type" value="Genomic_DNA"/>
</dbReference>
<dbReference type="InterPro" id="IPR000172">
    <property type="entry name" value="GMC_OxRdtase_N"/>
</dbReference>
<feature type="signal peptide" evidence="4">
    <location>
        <begin position="1"/>
        <end position="19"/>
    </location>
</feature>
<dbReference type="PANTHER" id="PTHR11552">
    <property type="entry name" value="GLUCOSE-METHANOL-CHOLINE GMC OXIDOREDUCTASE"/>
    <property type="match status" value="1"/>
</dbReference>
<evidence type="ECO:0000313" key="6">
    <source>
        <dbReference type="EMBL" id="OAG05716.1"/>
    </source>
</evidence>
<dbReference type="Gene3D" id="3.50.50.60">
    <property type="entry name" value="FAD/NAD(P)-binding domain"/>
    <property type="match status" value="1"/>
</dbReference>
<name>A0A177CEI0_9PLEO</name>
<dbReference type="InterPro" id="IPR012132">
    <property type="entry name" value="GMC_OxRdtase"/>
</dbReference>
<dbReference type="PIRSF" id="PIRSF000137">
    <property type="entry name" value="Alcohol_oxidase"/>
    <property type="match status" value="1"/>
</dbReference>
<organism evidence="6 7">
    <name type="scientific">Paraphaeosphaeria sporulosa</name>
    <dbReference type="NCBI Taxonomy" id="1460663"/>
    <lineage>
        <taxon>Eukaryota</taxon>
        <taxon>Fungi</taxon>
        <taxon>Dikarya</taxon>
        <taxon>Ascomycota</taxon>
        <taxon>Pezizomycotina</taxon>
        <taxon>Dothideomycetes</taxon>
        <taxon>Pleosporomycetidae</taxon>
        <taxon>Pleosporales</taxon>
        <taxon>Massarineae</taxon>
        <taxon>Didymosphaeriaceae</taxon>
        <taxon>Paraphaeosphaeria</taxon>
    </lineage>
</organism>
<feature type="binding site" evidence="3">
    <location>
        <position position="251"/>
    </location>
    <ligand>
        <name>FAD</name>
        <dbReference type="ChEBI" id="CHEBI:57692"/>
    </ligand>
</feature>
<comment type="cofactor">
    <cofactor evidence="3">
        <name>FAD</name>
        <dbReference type="ChEBI" id="CHEBI:57692"/>
    </cofactor>
</comment>
<dbReference type="GO" id="GO:0044550">
    <property type="term" value="P:secondary metabolite biosynthetic process"/>
    <property type="evidence" value="ECO:0007669"/>
    <property type="project" value="TreeGrafter"/>
</dbReference>
<dbReference type="PROSITE" id="PS00624">
    <property type="entry name" value="GMC_OXRED_2"/>
    <property type="match status" value="1"/>
</dbReference>
<protein>
    <submittedName>
        <fullName evidence="6">Choline dehydrogenase-like protein</fullName>
    </submittedName>
</protein>
<feature type="active site" description="Proton donor" evidence="2">
    <location>
        <position position="550"/>
    </location>
</feature>
<keyword evidence="3" id="KW-0274">FAD</keyword>
<dbReference type="GO" id="GO:0016614">
    <property type="term" value="F:oxidoreductase activity, acting on CH-OH group of donors"/>
    <property type="evidence" value="ECO:0007669"/>
    <property type="project" value="InterPro"/>
</dbReference>
<sequence length="613" mass="65369">MYCFREILAFFAFATHTSALTDTYDYIIVGGGLTGLVVANRLSEDSNRTVLVIENGYIDSSPNVQVPYLAGVLNSNPPLYQSLVSAPDPQLGNRTFSVAVGNVVGGGSIVNGMMLDRGSDADYNAWEELGNVGWGWKDLAPFFKKVFTFTPPSEETTKAIGITYDKTAYGNGPVQATIASFQYPDYKGIFDAWKNESGISLPKEGFASPLGAFWAPNTIDNVTGERSNARTAYYEPVKARPNLKLLVGTHVDEILFNINSNGGSLRANGVKMTDRNTSSTTSAWASREVILAAGAIFTPHLLMVSGIGPASDVGAANISVKVDLPAVGANFQDHVPAYMTFNLSNLAFPNYSTLATNASFNASAAQEYADHKTGPWTLSRGNALAFLTLPQLTPSYSSLAATASSQTPTDFLPERYATSKPLQAGYLAQRSILLKQFTGEQGYAAAAGELAIQPSNRAAVALQKPLSRGTITLNTSNPHGYPVVAYNSLQNPVDAAILTALVRFNRKHWASPALSRYAPVENVPGAEFVSDEQIMRALNEKAAVSSSFAHPSGSCAMLPRDLGGCVSDQLLVYGVDGLSIVDASILPMIPATHLQATMYAVAEKAADIIKNRG</sequence>
<evidence type="ECO:0000256" key="3">
    <source>
        <dbReference type="PIRSR" id="PIRSR000137-2"/>
    </source>
</evidence>
<feature type="binding site" evidence="3">
    <location>
        <position position="103"/>
    </location>
    <ligand>
        <name>FAD</name>
        <dbReference type="ChEBI" id="CHEBI:57692"/>
    </ligand>
</feature>
<dbReference type="Pfam" id="PF05199">
    <property type="entry name" value="GMC_oxred_C"/>
    <property type="match status" value="1"/>
</dbReference>
<dbReference type="GeneID" id="28757887"/>
<dbReference type="InterPro" id="IPR036188">
    <property type="entry name" value="FAD/NAD-bd_sf"/>
</dbReference>
<dbReference type="Gene3D" id="3.30.560.10">
    <property type="entry name" value="Glucose Oxidase, domain 3"/>
    <property type="match status" value="1"/>
</dbReference>
<dbReference type="Pfam" id="PF00732">
    <property type="entry name" value="GMC_oxred_N"/>
    <property type="match status" value="1"/>
</dbReference>
<dbReference type="OrthoDB" id="269227at2759"/>
<keyword evidence="7" id="KW-1185">Reference proteome</keyword>
<dbReference type="GO" id="GO:0050660">
    <property type="term" value="F:flavin adenine dinucleotide binding"/>
    <property type="evidence" value="ECO:0007669"/>
    <property type="project" value="InterPro"/>
</dbReference>
<evidence type="ECO:0000256" key="2">
    <source>
        <dbReference type="PIRSR" id="PIRSR000137-1"/>
    </source>
</evidence>
<feature type="chain" id="PRO_5008058088" evidence="4">
    <location>
        <begin position="20"/>
        <end position="613"/>
    </location>
</feature>
<dbReference type="RefSeq" id="XP_018036081.1">
    <property type="nucleotide sequence ID" value="XM_018174401.1"/>
</dbReference>
<gene>
    <name evidence="6" type="ORF">CC84DRAFT_1091449</name>
</gene>
<keyword evidence="3" id="KW-0285">Flavoprotein</keyword>
<accession>A0A177CEI0</accession>
<dbReference type="Proteomes" id="UP000077069">
    <property type="component" value="Unassembled WGS sequence"/>
</dbReference>
<dbReference type="PANTHER" id="PTHR11552:SF115">
    <property type="entry name" value="DEHYDROGENASE XPTC-RELATED"/>
    <property type="match status" value="1"/>
</dbReference>
<evidence type="ECO:0000259" key="5">
    <source>
        <dbReference type="PROSITE" id="PS00624"/>
    </source>
</evidence>
<dbReference type="InParanoid" id="A0A177CEI0"/>